<proteinExistence type="predicted"/>
<reference evidence="2" key="2">
    <citation type="submission" date="2020-09" db="EMBL/GenBank/DDBJ databases">
        <authorList>
            <person name="Sun Q."/>
            <person name="Zhou Y."/>
        </authorList>
    </citation>
    <scope>NUCLEOTIDE SEQUENCE</scope>
    <source>
        <strain evidence="2">CGMCC 1.12919</strain>
    </source>
</reference>
<dbReference type="Proteomes" id="UP000637002">
    <property type="component" value="Unassembled WGS sequence"/>
</dbReference>
<name>A0A916XFI7_9HYPH</name>
<protein>
    <recommendedName>
        <fullName evidence="4">DUF669 domain-containing protein</fullName>
    </recommendedName>
</protein>
<evidence type="ECO:0000313" key="2">
    <source>
        <dbReference type="EMBL" id="GGC68405.1"/>
    </source>
</evidence>
<dbReference type="Pfam" id="PF05037">
    <property type="entry name" value="DUF669"/>
    <property type="match status" value="1"/>
</dbReference>
<dbReference type="AlphaFoldDB" id="A0A916XFI7"/>
<dbReference type="EMBL" id="BMGG01000005">
    <property type="protein sequence ID" value="GGC68405.1"/>
    <property type="molecule type" value="Genomic_DNA"/>
</dbReference>
<organism evidence="2 3">
    <name type="scientific">Chelatococcus reniformis</name>
    <dbReference type="NCBI Taxonomy" id="1494448"/>
    <lineage>
        <taxon>Bacteria</taxon>
        <taxon>Pseudomonadati</taxon>
        <taxon>Pseudomonadota</taxon>
        <taxon>Alphaproteobacteria</taxon>
        <taxon>Hyphomicrobiales</taxon>
        <taxon>Chelatococcaceae</taxon>
        <taxon>Chelatococcus</taxon>
    </lineage>
</organism>
<dbReference type="RefSeq" id="WP_188609877.1">
    <property type="nucleotide sequence ID" value="NZ_BMGG01000005.1"/>
</dbReference>
<evidence type="ECO:0000313" key="3">
    <source>
        <dbReference type="Proteomes" id="UP000637002"/>
    </source>
</evidence>
<evidence type="ECO:0000256" key="1">
    <source>
        <dbReference type="SAM" id="MobiDB-lite"/>
    </source>
</evidence>
<dbReference type="InterPro" id="IPR007731">
    <property type="entry name" value="DUF669"/>
</dbReference>
<keyword evidence="3" id="KW-1185">Reference proteome</keyword>
<sequence>MANLNTNFNPEAVESGGDFSPIPAGEYLAQIVSSEVVTPKSGQGLMLKLRLDIMDGPFERRVIFDQINYQHANPTAQLIGQQRLKAICEAVGHAGPLGDSEDLHYKPMRIRVVIKRDEAYGDKNEVKGFRPAYDSPPQSKPAGGYAQQPQAAAQAQPRQQQAPPSAAPAPGQTRPWGNRTAGAR</sequence>
<comment type="caution">
    <text evidence="2">The sequence shown here is derived from an EMBL/GenBank/DDBJ whole genome shotgun (WGS) entry which is preliminary data.</text>
</comment>
<evidence type="ECO:0008006" key="4">
    <source>
        <dbReference type="Google" id="ProtNLM"/>
    </source>
</evidence>
<feature type="region of interest" description="Disordered" evidence="1">
    <location>
        <begin position="125"/>
        <end position="184"/>
    </location>
</feature>
<gene>
    <name evidence="2" type="ORF">GCM10010994_28710</name>
</gene>
<reference evidence="2" key="1">
    <citation type="journal article" date="2014" name="Int. J. Syst. Evol. Microbiol.">
        <title>Complete genome sequence of Corynebacterium casei LMG S-19264T (=DSM 44701T), isolated from a smear-ripened cheese.</title>
        <authorList>
            <consortium name="US DOE Joint Genome Institute (JGI-PGF)"/>
            <person name="Walter F."/>
            <person name="Albersmeier A."/>
            <person name="Kalinowski J."/>
            <person name="Ruckert C."/>
        </authorList>
    </citation>
    <scope>NUCLEOTIDE SEQUENCE</scope>
    <source>
        <strain evidence="2">CGMCC 1.12919</strain>
    </source>
</reference>
<accession>A0A916XFI7</accession>
<feature type="compositionally biased region" description="Low complexity" evidence="1">
    <location>
        <begin position="141"/>
        <end position="172"/>
    </location>
</feature>